<sequence length="107" mass="11368">MVVVTSSNYKPVDAGDIHTLWASERRPSRDLHSSVVDLASQGVVDAHLLLLGLAVVLVPVPHRQLSLVPDIHLGHHNVVLGEDLGGELLLLGVHDALEAEDVLGLVA</sequence>
<proteinExistence type="predicted"/>
<gene>
    <name evidence="1" type="ORF">SINC0208_LOCUS8220</name>
</gene>
<protein>
    <submittedName>
        <fullName evidence="1">Uncharacterized protein</fullName>
    </submittedName>
</protein>
<dbReference type="EMBL" id="HBIH01020737">
    <property type="protein sequence ID" value="CAE0327593.1"/>
    <property type="molecule type" value="Transcribed_RNA"/>
</dbReference>
<dbReference type="AlphaFoldDB" id="A0A7S3MYJ5"/>
<evidence type="ECO:0000313" key="1">
    <source>
        <dbReference type="EMBL" id="CAE0327593.1"/>
    </source>
</evidence>
<name>A0A7S3MYJ5_9SPIT</name>
<accession>A0A7S3MYJ5</accession>
<organism evidence="1">
    <name type="scientific">Strombidium inclinatum</name>
    <dbReference type="NCBI Taxonomy" id="197538"/>
    <lineage>
        <taxon>Eukaryota</taxon>
        <taxon>Sar</taxon>
        <taxon>Alveolata</taxon>
        <taxon>Ciliophora</taxon>
        <taxon>Intramacronucleata</taxon>
        <taxon>Spirotrichea</taxon>
        <taxon>Oligotrichia</taxon>
        <taxon>Strombidiidae</taxon>
        <taxon>Strombidium</taxon>
    </lineage>
</organism>
<reference evidence="1" key="1">
    <citation type="submission" date="2021-01" db="EMBL/GenBank/DDBJ databases">
        <authorList>
            <person name="Corre E."/>
            <person name="Pelletier E."/>
            <person name="Niang G."/>
            <person name="Scheremetjew M."/>
            <person name="Finn R."/>
            <person name="Kale V."/>
            <person name="Holt S."/>
            <person name="Cochrane G."/>
            <person name="Meng A."/>
            <person name="Brown T."/>
            <person name="Cohen L."/>
        </authorList>
    </citation>
    <scope>NUCLEOTIDE SEQUENCE</scope>
    <source>
        <strain evidence="1">S3</strain>
    </source>
</reference>